<feature type="domain" description="PI3K/PI4K catalytic" evidence="12">
    <location>
        <begin position="436"/>
        <end position="773"/>
    </location>
</feature>
<reference evidence="13 14" key="1">
    <citation type="submission" date="2023-10" db="EMBL/GenBank/DDBJ databases">
        <title>Genomes of two closely related lineages of the louse Polyplax serrata with different host specificities.</title>
        <authorList>
            <person name="Martinu J."/>
            <person name="Tarabai H."/>
            <person name="Stefka J."/>
            <person name="Hypsa V."/>
        </authorList>
    </citation>
    <scope>NUCLEOTIDE SEQUENCE [LARGE SCALE GENOMIC DNA]</scope>
    <source>
        <strain evidence="13">HR10_N</strain>
    </source>
</reference>
<comment type="similarity">
    <text evidence="2 11">Belongs to the PI3/PI4-kinase family. Type II PI4K subfamily.</text>
</comment>
<keyword evidence="4 11" id="KW-0808">Transferase</keyword>
<dbReference type="PROSITE" id="PS50005">
    <property type="entry name" value="TPR"/>
    <property type="match status" value="1"/>
</dbReference>
<gene>
    <name evidence="13" type="ORF">RUM43_007044</name>
</gene>
<feature type="repeat" description="TPR" evidence="10">
    <location>
        <begin position="132"/>
        <end position="165"/>
    </location>
</feature>
<sequence>MEDKQTEQPKKKPMTHEERLALAAKLDQELDDFIAGLEKKRYTEGWPEDRWQEEMEKHPFFMTKLPEDGKLPPLLEGIQQLKYDENENTPLDLANSYKEDGNFNFKYKKYRMAIISYTEGIRKRCGVPDVEAQLYNNRAAAHFHLENYRSSLSDCQQALKFQPNYSKAKLRAAQCCAKLKLYDEALQYASDILEKEPSEPTALKIQSESKINKKIKERDARKQKLTDKKLQSELICLKSAIEKRKIKVEIEGDVMESLEFSSEKPILQDGVLHWPVFFLYPEYSMSDYIEQFNENATFFDHIVEMFSTPPPWDSFAKYQINSLSLYYEGLDRSKLYPVDVHSTLSSILSNGEFVVRDWKPAFLIMVKVGSDGVDSLPDVAFNIVGSSNEGTIDSTGTNRENEPLLSRDDIQPLNYIPDDPQFAKLIQDTETAIENGIFPERISQGSSGSYFCKNPEGKTIGVFKPKNEEPYGHLNPKWTKWMHKLCCPCCFGRSCLIPNQGYLSEAGAYLVDNKFQLNVVPKTKIVKLVSETFHYSRLDRQKSKTKTAISNQFPKVGRRFHRLGLKPKVGSFQTFVDGYKDADYWLKRFETEPPPVTVQADFQIQFERLVALDYIIRNTDRGNDNWLIRYSSVDSKSSTNANGCEMTEVTDWPASDSPKIQIAAIDNGLAFPFKHPDSWRAYPYHWAWLPQAKIPFSSDIRQHLLPLVSDQNFVEDVVDDLKTLFEMDKGFDSHLFERQMSVMRGQILNLKQALMDGRKEGLELRLSFDRSVIPSLSDFKTRVHFSPGVDFLNVCSPLVLIRSVLSRVLATVI</sequence>
<proteinExistence type="inferred from homology"/>
<dbReference type="GO" id="GO:0051879">
    <property type="term" value="F:Hsp90 protein binding"/>
    <property type="evidence" value="ECO:0007669"/>
    <property type="project" value="InterPro"/>
</dbReference>
<dbReference type="InterPro" id="IPR019734">
    <property type="entry name" value="TPR_rpt"/>
</dbReference>
<evidence type="ECO:0000259" key="12">
    <source>
        <dbReference type="PROSITE" id="PS50290"/>
    </source>
</evidence>
<organism evidence="13 14">
    <name type="scientific">Polyplax serrata</name>
    <name type="common">Common mouse louse</name>
    <dbReference type="NCBI Taxonomy" id="468196"/>
    <lineage>
        <taxon>Eukaryota</taxon>
        <taxon>Metazoa</taxon>
        <taxon>Ecdysozoa</taxon>
        <taxon>Arthropoda</taxon>
        <taxon>Hexapoda</taxon>
        <taxon>Insecta</taxon>
        <taxon>Pterygota</taxon>
        <taxon>Neoptera</taxon>
        <taxon>Paraneoptera</taxon>
        <taxon>Psocodea</taxon>
        <taxon>Troctomorpha</taxon>
        <taxon>Phthiraptera</taxon>
        <taxon>Anoplura</taxon>
        <taxon>Polyplacidae</taxon>
        <taxon>Polyplax</taxon>
    </lineage>
</organism>
<evidence type="ECO:0000313" key="14">
    <source>
        <dbReference type="Proteomes" id="UP001372834"/>
    </source>
</evidence>
<dbReference type="CDD" id="cd21380">
    <property type="entry name" value="CTWD_Cns1"/>
    <property type="match status" value="1"/>
</dbReference>
<evidence type="ECO:0000256" key="8">
    <source>
        <dbReference type="ARBA" id="ARBA00023136"/>
    </source>
</evidence>
<dbReference type="PROSITE" id="PS50290">
    <property type="entry name" value="PI3_4_KINASE_3"/>
    <property type="match status" value="1"/>
</dbReference>
<keyword evidence="6 11" id="KW-0418">Kinase</keyword>
<dbReference type="PANTHER" id="PTHR12865">
    <property type="entry name" value="PHOSPHATIDYLINOSITOL 4-KINASE TYPE-II"/>
    <property type="match status" value="1"/>
</dbReference>
<comment type="similarity">
    <text evidence="9">Belongs to the TTC4 family.</text>
</comment>
<dbReference type="GO" id="GO:0005768">
    <property type="term" value="C:endosome"/>
    <property type="evidence" value="ECO:0007669"/>
    <property type="project" value="TreeGrafter"/>
</dbReference>
<dbReference type="GO" id="GO:0007030">
    <property type="term" value="P:Golgi organization"/>
    <property type="evidence" value="ECO:0007669"/>
    <property type="project" value="TreeGrafter"/>
</dbReference>
<dbReference type="InterPro" id="IPR000403">
    <property type="entry name" value="PI3/4_kinase_cat_dom"/>
</dbReference>
<keyword evidence="3" id="KW-1003">Cell membrane</keyword>
<comment type="catalytic activity">
    <reaction evidence="11">
        <text>a 1,2-diacyl-sn-glycero-3-phospho-(1D-myo-inositol) + ATP = a 1,2-diacyl-sn-glycero-3-phospho-(1D-myo-inositol 4-phosphate) + ADP + H(+)</text>
        <dbReference type="Rhea" id="RHEA:19877"/>
        <dbReference type="ChEBI" id="CHEBI:15378"/>
        <dbReference type="ChEBI" id="CHEBI:30616"/>
        <dbReference type="ChEBI" id="CHEBI:57880"/>
        <dbReference type="ChEBI" id="CHEBI:58178"/>
        <dbReference type="ChEBI" id="CHEBI:456216"/>
        <dbReference type="EC" id="2.7.1.67"/>
    </reaction>
</comment>
<evidence type="ECO:0000256" key="1">
    <source>
        <dbReference type="ARBA" id="ARBA00004236"/>
    </source>
</evidence>
<dbReference type="Pfam" id="PF00454">
    <property type="entry name" value="PI3_PI4_kinase"/>
    <property type="match status" value="1"/>
</dbReference>
<dbReference type="Pfam" id="PF18972">
    <property type="entry name" value="Wheel"/>
    <property type="match status" value="1"/>
</dbReference>
<evidence type="ECO:0000256" key="10">
    <source>
        <dbReference type="PROSITE-ProRule" id="PRU00339"/>
    </source>
</evidence>
<evidence type="ECO:0000256" key="3">
    <source>
        <dbReference type="ARBA" id="ARBA00022475"/>
    </source>
</evidence>
<dbReference type="EC" id="2.7.1.67" evidence="11"/>
<dbReference type="GO" id="GO:0005765">
    <property type="term" value="C:lysosomal membrane"/>
    <property type="evidence" value="ECO:0007669"/>
    <property type="project" value="TreeGrafter"/>
</dbReference>
<accession>A0AAN8S587</accession>
<comment type="subcellular location">
    <subcellularLocation>
        <location evidence="1">Cell membrane</location>
    </subcellularLocation>
    <subcellularLocation>
        <location evidence="11">Membrane</location>
        <topology evidence="11">Peripheral membrane protein</topology>
    </subcellularLocation>
</comment>
<keyword evidence="10" id="KW-0802">TPR repeat</keyword>
<dbReference type="Proteomes" id="UP001372834">
    <property type="component" value="Unassembled WGS sequence"/>
</dbReference>
<keyword evidence="5 11" id="KW-0547">Nucleotide-binding</keyword>
<dbReference type="EMBL" id="JAWJWE010000003">
    <property type="protein sequence ID" value="KAK6638775.1"/>
    <property type="molecule type" value="Genomic_DNA"/>
</dbReference>
<comment type="caution">
    <text evidence="13">The sequence shown here is derived from an EMBL/GenBank/DDBJ whole genome shotgun (WGS) entry which is preliminary data.</text>
</comment>
<dbReference type="Pfam" id="PF14559">
    <property type="entry name" value="TPR_19"/>
    <property type="match status" value="1"/>
</dbReference>
<protein>
    <recommendedName>
        <fullName evidence="11">Phosphatidylinositol 4-kinase type 2</fullName>
        <ecNumber evidence="11">2.7.1.67</ecNumber>
    </recommendedName>
</protein>
<dbReference type="GO" id="GO:0046854">
    <property type="term" value="P:phosphatidylinositol phosphate biosynthetic process"/>
    <property type="evidence" value="ECO:0007669"/>
    <property type="project" value="UniProtKB-UniRule"/>
</dbReference>
<dbReference type="SUPFAM" id="SSF48452">
    <property type="entry name" value="TPR-like"/>
    <property type="match status" value="1"/>
</dbReference>
<dbReference type="GO" id="GO:0005886">
    <property type="term" value="C:plasma membrane"/>
    <property type="evidence" value="ECO:0007669"/>
    <property type="project" value="UniProtKB-SubCell"/>
</dbReference>
<keyword evidence="7 11" id="KW-0067">ATP-binding</keyword>
<dbReference type="InterPro" id="IPR011990">
    <property type="entry name" value="TPR-like_helical_dom_sf"/>
</dbReference>
<dbReference type="InterPro" id="IPR039756">
    <property type="entry name" value="Lsb6/PI4K2"/>
</dbReference>
<dbReference type="PANTHER" id="PTHR12865:SF1">
    <property type="entry name" value="PHOSPHATIDYLINOSITOL 4-KINASE TYPE 2"/>
    <property type="match status" value="1"/>
</dbReference>
<keyword evidence="8 11" id="KW-0472">Membrane</keyword>
<dbReference type="GO" id="GO:0005524">
    <property type="term" value="F:ATP binding"/>
    <property type="evidence" value="ECO:0007669"/>
    <property type="project" value="UniProtKB-UniRule"/>
</dbReference>
<evidence type="ECO:0000256" key="5">
    <source>
        <dbReference type="ARBA" id="ARBA00022741"/>
    </source>
</evidence>
<name>A0AAN8S587_POLSC</name>
<evidence type="ECO:0000256" key="6">
    <source>
        <dbReference type="ARBA" id="ARBA00022777"/>
    </source>
</evidence>
<dbReference type="GO" id="GO:0005802">
    <property type="term" value="C:trans-Golgi network"/>
    <property type="evidence" value="ECO:0007669"/>
    <property type="project" value="TreeGrafter"/>
</dbReference>
<dbReference type="Gene3D" id="1.25.40.10">
    <property type="entry name" value="Tetratricopeptide repeat domain"/>
    <property type="match status" value="1"/>
</dbReference>
<evidence type="ECO:0000256" key="7">
    <source>
        <dbReference type="ARBA" id="ARBA00022840"/>
    </source>
</evidence>
<evidence type="ECO:0000256" key="4">
    <source>
        <dbReference type="ARBA" id="ARBA00022679"/>
    </source>
</evidence>
<dbReference type="GO" id="GO:0007032">
    <property type="term" value="P:endosome organization"/>
    <property type="evidence" value="ECO:0007669"/>
    <property type="project" value="TreeGrafter"/>
</dbReference>
<evidence type="ECO:0000256" key="2">
    <source>
        <dbReference type="ARBA" id="ARBA00008941"/>
    </source>
</evidence>
<evidence type="ECO:0000313" key="13">
    <source>
        <dbReference type="EMBL" id="KAK6638775.1"/>
    </source>
</evidence>
<dbReference type="AlphaFoldDB" id="A0AAN8S587"/>
<dbReference type="SMART" id="SM00028">
    <property type="entry name" value="TPR"/>
    <property type="match status" value="3"/>
</dbReference>
<evidence type="ECO:0000256" key="11">
    <source>
        <dbReference type="RuleBase" id="RU367084"/>
    </source>
</evidence>
<evidence type="ECO:0000256" key="9">
    <source>
        <dbReference type="ARBA" id="ARBA00023602"/>
    </source>
</evidence>
<dbReference type="InterPro" id="IPR044059">
    <property type="entry name" value="Csn1/TTC4_wheel"/>
</dbReference>
<dbReference type="GO" id="GO:0004430">
    <property type="term" value="F:1-phosphatidylinositol 4-kinase activity"/>
    <property type="evidence" value="ECO:0007669"/>
    <property type="project" value="UniProtKB-UniRule"/>
</dbReference>